<protein>
    <submittedName>
        <fullName evidence="1">Uncharacterized conserved protein, DUF2336 family</fullName>
    </submittedName>
</protein>
<reference evidence="1 2" key="1">
    <citation type="submission" date="2017-08" db="EMBL/GenBank/DDBJ databases">
        <authorList>
            <person name="de Groot N.N."/>
        </authorList>
    </citation>
    <scope>NUCLEOTIDE SEQUENCE [LARGE SCALE GENOMIC DNA]</scope>
    <source>
        <strain evidence="1 2">USBA 352</strain>
    </source>
</reference>
<sequence length="362" mass="39434">MKTAELTELARSGSLENIGELITALTELFMKAGSKERSRVSPVFGDVVLRVLDRLDTPVREAMAARMCAETEAPRDLLKALARDAELAVARPVLEDGGLLTDEDLAEVAQEGIPVRHLEVMCERHGIKPVLSRVLTQKGDSAVLCALLGNDTARISQDSFDLLLARSRKDEDLQVALTRRQDLPEPVAAKLVPFLSKELAQQVREENANPVLAKAIAEQAAREVEIRMREIGGAKSKIDLLIEGAIAGTVPIDQAVVVFADKDRAFDLGKVLAGKVGWPENVVVPLLYRDDEHPLFVLARVAGVSDEAYVKVVRMRGKKMRLSSASASDSSRKYGALTLEAARAEFIAMARKMKLPVEIAQG</sequence>
<dbReference type="Pfam" id="PF10098">
    <property type="entry name" value="DUF2336"/>
    <property type="match status" value="1"/>
</dbReference>
<dbReference type="EMBL" id="OBML01000001">
    <property type="protein sequence ID" value="SOB89370.1"/>
    <property type="molecule type" value="Genomic_DNA"/>
</dbReference>
<keyword evidence="2" id="KW-1185">Reference proteome</keyword>
<dbReference type="OrthoDB" id="7888976at2"/>
<organism evidence="1 2">
    <name type="scientific">Stappia indica</name>
    <dbReference type="NCBI Taxonomy" id="538381"/>
    <lineage>
        <taxon>Bacteria</taxon>
        <taxon>Pseudomonadati</taxon>
        <taxon>Pseudomonadota</taxon>
        <taxon>Alphaproteobacteria</taxon>
        <taxon>Hyphomicrobiales</taxon>
        <taxon>Stappiaceae</taxon>
        <taxon>Stappia</taxon>
    </lineage>
</organism>
<accession>A0A285R5J2</accession>
<proteinExistence type="predicted"/>
<dbReference type="AlphaFoldDB" id="A0A285R5J2"/>
<dbReference type="RefSeq" id="WP_067217368.1">
    <property type="nucleotide sequence ID" value="NZ_MBQE01000001.1"/>
</dbReference>
<dbReference type="STRING" id="538381.GCA_001696535_01331"/>
<gene>
    <name evidence="1" type="ORF">SAMN05421512_101252</name>
</gene>
<dbReference type="InterPro" id="IPR019285">
    <property type="entry name" value="DUF2336"/>
</dbReference>
<name>A0A285R5J2_9HYPH</name>
<evidence type="ECO:0000313" key="2">
    <source>
        <dbReference type="Proteomes" id="UP000219331"/>
    </source>
</evidence>
<dbReference type="Proteomes" id="UP000219331">
    <property type="component" value="Unassembled WGS sequence"/>
</dbReference>
<evidence type="ECO:0000313" key="1">
    <source>
        <dbReference type="EMBL" id="SOB89370.1"/>
    </source>
</evidence>